<dbReference type="STRING" id="392015.SAMN05421543_101318"/>
<dbReference type="Proteomes" id="UP000183508">
    <property type="component" value="Unassembled WGS sequence"/>
</dbReference>
<proteinExistence type="predicted"/>
<evidence type="ECO:0000313" key="1">
    <source>
        <dbReference type="EMBL" id="SFU36859.1"/>
    </source>
</evidence>
<organism evidence="1 2">
    <name type="scientific">Alicyclobacillus macrosporangiidus</name>
    <dbReference type="NCBI Taxonomy" id="392015"/>
    <lineage>
        <taxon>Bacteria</taxon>
        <taxon>Bacillati</taxon>
        <taxon>Bacillota</taxon>
        <taxon>Bacilli</taxon>
        <taxon>Bacillales</taxon>
        <taxon>Alicyclobacillaceae</taxon>
        <taxon>Alicyclobacillus</taxon>
    </lineage>
</organism>
<accession>A0A1I7FKW4</accession>
<reference evidence="2" key="1">
    <citation type="submission" date="2016-10" db="EMBL/GenBank/DDBJ databases">
        <authorList>
            <person name="Varghese N."/>
        </authorList>
    </citation>
    <scope>NUCLEOTIDE SEQUENCE [LARGE SCALE GENOMIC DNA]</scope>
    <source>
        <strain evidence="2">DSM 17980</strain>
    </source>
</reference>
<keyword evidence="2" id="KW-1185">Reference proteome</keyword>
<protein>
    <submittedName>
        <fullName evidence="1">Uncharacterized protein</fullName>
    </submittedName>
</protein>
<sequence>MHAFDPLDWIHQWDDFEMMMYARHDVDEPGIFMQVSRRLQREGAEEWEILYDRKIADVPEGIAEMPGTDAWEERVLRRHLTDHPQLVNEEKQHLAEFLANRDGRA</sequence>
<dbReference type="EMBL" id="FPBV01000001">
    <property type="protein sequence ID" value="SFU36859.1"/>
    <property type="molecule type" value="Genomic_DNA"/>
</dbReference>
<name>A0A1I7FKW4_9BACL</name>
<gene>
    <name evidence="1" type="ORF">SAMN05421543_101318</name>
</gene>
<evidence type="ECO:0000313" key="2">
    <source>
        <dbReference type="Proteomes" id="UP000183508"/>
    </source>
</evidence>
<dbReference type="AlphaFoldDB" id="A0A1I7FKW4"/>